<organism evidence="1 2">
    <name type="scientific">Flammeovirga pacifica</name>
    <dbReference type="NCBI Taxonomy" id="915059"/>
    <lineage>
        <taxon>Bacteria</taxon>
        <taxon>Pseudomonadati</taxon>
        <taxon>Bacteroidota</taxon>
        <taxon>Cytophagia</taxon>
        <taxon>Cytophagales</taxon>
        <taxon>Flammeovirgaceae</taxon>
        <taxon>Flammeovirga</taxon>
    </lineage>
</organism>
<name>A0A1S1YXP1_FLAPC</name>
<evidence type="ECO:0000313" key="2">
    <source>
        <dbReference type="Proteomes" id="UP000179797"/>
    </source>
</evidence>
<dbReference type="EMBL" id="JRYR02000001">
    <property type="protein sequence ID" value="OHX65645.1"/>
    <property type="molecule type" value="Genomic_DNA"/>
</dbReference>
<dbReference type="STRING" id="915059.NH26_04420"/>
<gene>
    <name evidence="1" type="ORF">NH26_04420</name>
</gene>
<evidence type="ECO:0008006" key="3">
    <source>
        <dbReference type="Google" id="ProtNLM"/>
    </source>
</evidence>
<accession>A0A1S1YXP1</accession>
<sequence>MLKIILILLVIGFLFKQYSRVIIKFLMGILAKRLMKLQKNQARNFQQQENFQQAQQQGNTVGQFEKAIKVDEDMTIFIPKKKK</sequence>
<proteinExistence type="predicted"/>
<keyword evidence="2" id="KW-1185">Reference proteome</keyword>
<evidence type="ECO:0000313" key="1">
    <source>
        <dbReference type="EMBL" id="OHX65645.1"/>
    </source>
</evidence>
<dbReference type="Proteomes" id="UP000179797">
    <property type="component" value="Unassembled WGS sequence"/>
</dbReference>
<protein>
    <recommendedName>
        <fullName evidence="3">DUF4834 domain-containing protein</fullName>
    </recommendedName>
</protein>
<dbReference type="AlphaFoldDB" id="A0A1S1YXP1"/>
<comment type="caution">
    <text evidence="1">The sequence shown here is derived from an EMBL/GenBank/DDBJ whole genome shotgun (WGS) entry which is preliminary data.</text>
</comment>
<reference evidence="1 2" key="1">
    <citation type="journal article" date="2012" name="Int. J. Syst. Evol. Microbiol.">
        <title>Flammeovirga pacifica sp. nov., isolated from deep-sea sediment.</title>
        <authorList>
            <person name="Xu H."/>
            <person name="Fu Y."/>
            <person name="Yang N."/>
            <person name="Ding Z."/>
            <person name="Lai Q."/>
            <person name="Zeng R."/>
        </authorList>
    </citation>
    <scope>NUCLEOTIDE SEQUENCE [LARGE SCALE GENOMIC DNA]</scope>
    <source>
        <strain evidence="2">DSM 24597 / LMG 26175 / WPAGA1</strain>
    </source>
</reference>